<reference evidence="10" key="1">
    <citation type="submission" date="2025-08" db="UniProtKB">
        <authorList>
            <consortium name="Ensembl"/>
        </authorList>
    </citation>
    <scope>IDENTIFICATION</scope>
</reference>
<dbReference type="GO" id="GO:0005886">
    <property type="term" value="C:plasma membrane"/>
    <property type="evidence" value="ECO:0007669"/>
    <property type="project" value="UniProtKB-ARBA"/>
</dbReference>
<feature type="region of interest" description="Disordered" evidence="8">
    <location>
        <begin position="454"/>
        <end position="498"/>
    </location>
</feature>
<keyword evidence="11" id="KW-1185">Reference proteome</keyword>
<dbReference type="Ensembl" id="ENSOTST00005023697.2">
    <property type="protein sequence ID" value="ENSOTSP00005021846.2"/>
    <property type="gene ID" value="ENSOTSG00005010500.2"/>
</dbReference>
<feature type="transmembrane region" description="Helical" evidence="9">
    <location>
        <begin position="404"/>
        <end position="425"/>
    </location>
</feature>
<keyword evidence="2 9" id="KW-0812">Transmembrane</keyword>
<evidence type="ECO:0000256" key="9">
    <source>
        <dbReference type="SAM" id="Phobius"/>
    </source>
</evidence>
<feature type="compositionally biased region" description="Polar residues" evidence="8">
    <location>
        <begin position="486"/>
        <end position="498"/>
    </location>
</feature>
<evidence type="ECO:0000256" key="7">
    <source>
        <dbReference type="ARBA" id="ARBA00023180"/>
    </source>
</evidence>
<evidence type="ECO:0000256" key="1">
    <source>
        <dbReference type="ARBA" id="ARBA00004479"/>
    </source>
</evidence>
<dbReference type="AlphaFoldDB" id="A0A8C8D710"/>
<evidence type="ECO:0000256" key="3">
    <source>
        <dbReference type="ARBA" id="ARBA00022729"/>
    </source>
</evidence>
<evidence type="ECO:0000256" key="6">
    <source>
        <dbReference type="ARBA" id="ARBA00023136"/>
    </source>
</evidence>
<evidence type="ECO:0000256" key="4">
    <source>
        <dbReference type="ARBA" id="ARBA00022889"/>
    </source>
</evidence>
<dbReference type="InterPro" id="IPR008083">
    <property type="entry name" value="CD34"/>
</dbReference>
<keyword evidence="5 9" id="KW-1133">Transmembrane helix</keyword>
<dbReference type="Proteomes" id="UP000694402">
    <property type="component" value="Unassembled WGS sequence"/>
</dbReference>
<reference evidence="10" key="2">
    <citation type="submission" date="2025-09" db="UniProtKB">
        <authorList>
            <consortium name="Ensembl"/>
        </authorList>
    </citation>
    <scope>IDENTIFICATION</scope>
</reference>
<name>A0A8C8D710_ONCTS</name>
<evidence type="ECO:0000313" key="10">
    <source>
        <dbReference type="Ensembl" id="ENSOTSP00005021846.2"/>
    </source>
</evidence>
<dbReference type="GO" id="GO:0007155">
    <property type="term" value="P:cell adhesion"/>
    <property type="evidence" value="ECO:0007669"/>
    <property type="project" value="UniProtKB-KW"/>
</dbReference>
<feature type="region of interest" description="Disordered" evidence="8">
    <location>
        <begin position="124"/>
        <end position="296"/>
    </location>
</feature>
<evidence type="ECO:0000256" key="8">
    <source>
        <dbReference type="SAM" id="MobiDB-lite"/>
    </source>
</evidence>
<sequence length="498" mass="52223">MFVCLLCHLSTPLITHTIVNCIYVTSINIFVLFLISTSSPCLLQTSSRFVTRWGSSGIIRHRAGSWQRVRSGIHTHTQRLTKDWRMAVSMRRMNGSWRGMALALVLCTLLLHNEVHCQDSIDTPYTSDAKDSPGAAPTDAPGAAPTDAPGAAPTDTPGAAPTDTPGAAPTDTPGAAPTYTPGAAPTDALGAAPTDATGVAAHADDTQGTDATIEPQTPVDDKATTVANSTADNTSGTSTPVPDQDTTFTPVPDQDTAFTSMVPDHDPLATGDTSGTTAGPVVDTQGTEATDDPGAPVVHQAPVFVLPTVECVDKDAVKDKDTVKVELSSETSCSVTKRIMEDSAWCTGDCNLKLFQEENSNTLVLTRSNGGVKDLSESLNSQDIKDQLGVVKAAPQWGKHSSTVLVSLLISGLLLAAALIGGYCLKKHCRHNAKGMRLAEDAYPVDEENQGNTLVSVAPLNPLETREKPANGDSQEAAKTQPPPTNGHSTANLADTEL</sequence>
<feature type="compositionally biased region" description="Polar residues" evidence="8">
    <location>
        <begin position="225"/>
        <end position="249"/>
    </location>
</feature>
<dbReference type="PANTHER" id="PTHR16677">
    <property type="entry name" value="HEMATOPOIETIC PROGENITOR CELL ANTIGEN CD34"/>
    <property type="match status" value="1"/>
</dbReference>
<evidence type="ECO:0008006" key="12">
    <source>
        <dbReference type="Google" id="ProtNLM"/>
    </source>
</evidence>
<evidence type="ECO:0000256" key="2">
    <source>
        <dbReference type="ARBA" id="ARBA00022692"/>
    </source>
</evidence>
<keyword evidence="4" id="KW-0130">Cell adhesion</keyword>
<evidence type="ECO:0000313" key="11">
    <source>
        <dbReference type="Proteomes" id="UP000694402"/>
    </source>
</evidence>
<dbReference type="PANTHER" id="PTHR16677:SF1">
    <property type="entry name" value="HEMATOPOIETIC PROGENITOR CELL ANTIGEN CD34"/>
    <property type="match status" value="1"/>
</dbReference>
<proteinExistence type="predicted"/>
<organism evidence="10 11">
    <name type="scientific">Oncorhynchus tshawytscha</name>
    <name type="common">Chinook salmon</name>
    <name type="synonym">Salmo tshawytscha</name>
    <dbReference type="NCBI Taxonomy" id="74940"/>
    <lineage>
        <taxon>Eukaryota</taxon>
        <taxon>Metazoa</taxon>
        <taxon>Chordata</taxon>
        <taxon>Craniata</taxon>
        <taxon>Vertebrata</taxon>
        <taxon>Euteleostomi</taxon>
        <taxon>Actinopterygii</taxon>
        <taxon>Neopterygii</taxon>
        <taxon>Teleostei</taxon>
        <taxon>Protacanthopterygii</taxon>
        <taxon>Salmoniformes</taxon>
        <taxon>Salmonidae</taxon>
        <taxon>Salmoninae</taxon>
        <taxon>Oncorhynchus</taxon>
    </lineage>
</organism>
<dbReference type="InterPro" id="IPR013836">
    <property type="entry name" value="CD34/Podocalyxin"/>
</dbReference>
<keyword evidence="3" id="KW-0732">Signal</keyword>
<gene>
    <name evidence="10" type="primary">LOC112221827</name>
</gene>
<protein>
    <recommendedName>
        <fullName evidence="12">Hematopoietic progenitor cell antigen CD34</fullName>
    </recommendedName>
</protein>
<feature type="compositionally biased region" description="Low complexity" evidence="8">
    <location>
        <begin position="133"/>
        <end position="188"/>
    </location>
</feature>
<keyword evidence="6 9" id="KW-0472">Membrane</keyword>
<accession>A0A8C8D710</accession>
<dbReference type="GeneTree" id="ENSGT00390000008414"/>
<comment type="subcellular location">
    <subcellularLocation>
        <location evidence="1">Membrane</location>
        <topology evidence="1">Single-pass type I membrane protein</topology>
    </subcellularLocation>
</comment>
<dbReference type="Pfam" id="PF06365">
    <property type="entry name" value="CD34_antigen"/>
    <property type="match status" value="1"/>
</dbReference>
<evidence type="ECO:0000256" key="5">
    <source>
        <dbReference type="ARBA" id="ARBA00022989"/>
    </source>
</evidence>
<keyword evidence="7" id="KW-0325">Glycoprotein</keyword>